<keyword evidence="10 13" id="KW-0472">Membrane</keyword>
<dbReference type="OrthoDB" id="1500874at2759"/>
<organism evidence="15 16">
    <name type="scientific">Trifolium subterraneum</name>
    <name type="common">Subterranean clover</name>
    <dbReference type="NCBI Taxonomy" id="3900"/>
    <lineage>
        <taxon>Eukaryota</taxon>
        <taxon>Viridiplantae</taxon>
        <taxon>Streptophyta</taxon>
        <taxon>Embryophyta</taxon>
        <taxon>Tracheophyta</taxon>
        <taxon>Spermatophyta</taxon>
        <taxon>Magnoliopsida</taxon>
        <taxon>eudicotyledons</taxon>
        <taxon>Gunneridae</taxon>
        <taxon>Pentapetalae</taxon>
        <taxon>rosids</taxon>
        <taxon>fabids</taxon>
        <taxon>Fabales</taxon>
        <taxon>Fabaceae</taxon>
        <taxon>Papilionoideae</taxon>
        <taxon>50 kb inversion clade</taxon>
        <taxon>NPAAA clade</taxon>
        <taxon>Hologalegina</taxon>
        <taxon>IRL clade</taxon>
        <taxon>Trifolieae</taxon>
        <taxon>Trifolium</taxon>
    </lineage>
</organism>
<evidence type="ECO:0000313" key="15">
    <source>
        <dbReference type="EMBL" id="GAU35657.1"/>
    </source>
</evidence>
<evidence type="ECO:0000313" key="16">
    <source>
        <dbReference type="Proteomes" id="UP000242715"/>
    </source>
</evidence>
<evidence type="ECO:0000256" key="9">
    <source>
        <dbReference type="ARBA" id="ARBA00022989"/>
    </source>
</evidence>
<keyword evidence="5" id="KW-1003">Cell membrane</keyword>
<sequence>MGLESSDSSDSINKPLLLTQIQSHPIKRTGVGNGRLCGLLVNICIYGFGIAFVITTSISLRAIQNSIPQHNKENEAPSEFADAYYMLIFGIVQIVLSQIPNLHNINWLSVVAAITSFAYCFIGMGLSIMQIMGMHASPFE</sequence>
<evidence type="ECO:0000256" key="10">
    <source>
        <dbReference type="ARBA" id="ARBA00023136"/>
    </source>
</evidence>
<keyword evidence="4" id="KW-0813">Transport</keyword>
<evidence type="ECO:0000256" key="7">
    <source>
        <dbReference type="ARBA" id="ARBA00022847"/>
    </source>
</evidence>
<evidence type="ECO:0000256" key="11">
    <source>
        <dbReference type="ARBA" id="ARBA00023294"/>
    </source>
</evidence>
<dbReference type="GO" id="GO:0015293">
    <property type="term" value="F:symporter activity"/>
    <property type="evidence" value="ECO:0007669"/>
    <property type="project" value="UniProtKB-KW"/>
</dbReference>
<keyword evidence="9 13" id="KW-1133">Transmembrane helix</keyword>
<evidence type="ECO:0000256" key="8">
    <source>
        <dbReference type="ARBA" id="ARBA00022970"/>
    </source>
</evidence>
<feature type="transmembrane region" description="Helical" evidence="13">
    <location>
        <begin position="39"/>
        <end position="63"/>
    </location>
</feature>
<gene>
    <name evidence="15" type="ORF">TSUD_255540</name>
</gene>
<feature type="transmembrane region" description="Helical" evidence="13">
    <location>
        <begin position="83"/>
        <end position="99"/>
    </location>
</feature>
<dbReference type="Pfam" id="PF01490">
    <property type="entry name" value="Aa_trans"/>
    <property type="match status" value="1"/>
</dbReference>
<dbReference type="PANTHER" id="PTHR48017">
    <property type="entry name" value="OS05G0424000 PROTEIN-RELATED"/>
    <property type="match status" value="1"/>
</dbReference>
<feature type="transmembrane region" description="Helical" evidence="13">
    <location>
        <begin position="105"/>
        <end position="129"/>
    </location>
</feature>
<evidence type="ECO:0000256" key="4">
    <source>
        <dbReference type="ARBA" id="ARBA00022448"/>
    </source>
</evidence>
<protein>
    <recommendedName>
        <fullName evidence="14">Amino acid transporter transmembrane domain-containing protein</fullName>
    </recommendedName>
</protein>
<evidence type="ECO:0000256" key="13">
    <source>
        <dbReference type="SAM" id="Phobius"/>
    </source>
</evidence>
<keyword evidence="7" id="KW-0769">Symport</keyword>
<comment type="function">
    <text evidence="12">Carrier protein involved in proton-driven auxin influx. Mediates the formation of auxin gradient from developing leaves (site of auxin biosynthesis) to tips by contributing to the loading of auxin in vascular tissues and facilitating acropetal (base to tip) auxin transport within inner tissues of the root apex, and basipetal (tip to base) auxin transport within outer tissues of the root apex. May be involved in lateral roots and nodules formation.</text>
</comment>
<dbReference type="Proteomes" id="UP000242715">
    <property type="component" value="Unassembled WGS sequence"/>
</dbReference>
<keyword evidence="16" id="KW-1185">Reference proteome</keyword>
<evidence type="ECO:0000256" key="5">
    <source>
        <dbReference type="ARBA" id="ARBA00022475"/>
    </source>
</evidence>
<evidence type="ECO:0000259" key="14">
    <source>
        <dbReference type="Pfam" id="PF01490"/>
    </source>
</evidence>
<evidence type="ECO:0000256" key="12">
    <source>
        <dbReference type="ARBA" id="ARBA00045588"/>
    </source>
</evidence>
<comment type="subcellular location">
    <subcellularLocation>
        <location evidence="2">Cell membrane</location>
    </subcellularLocation>
    <subcellularLocation>
        <location evidence="1">Endomembrane system</location>
        <topology evidence="1">Multi-pass membrane protein</topology>
    </subcellularLocation>
</comment>
<dbReference type="GO" id="GO:0005886">
    <property type="term" value="C:plasma membrane"/>
    <property type="evidence" value="ECO:0007669"/>
    <property type="project" value="UniProtKB-SubCell"/>
</dbReference>
<keyword evidence="11" id="KW-0927">Auxin signaling pathway</keyword>
<dbReference type="EMBL" id="DF973599">
    <property type="protein sequence ID" value="GAU35657.1"/>
    <property type="molecule type" value="Genomic_DNA"/>
</dbReference>
<comment type="similarity">
    <text evidence="3">Belongs to the amino acid/polyamine transporter 2 family. Amino acid/auxin permease (AAAP) (TC 2.A.18.1) subfamily.</text>
</comment>
<feature type="domain" description="Amino acid transporter transmembrane" evidence="14">
    <location>
        <begin position="38"/>
        <end position="125"/>
    </location>
</feature>
<name>A0A2Z6NZQ5_TRISU</name>
<evidence type="ECO:0000256" key="6">
    <source>
        <dbReference type="ARBA" id="ARBA00022692"/>
    </source>
</evidence>
<proteinExistence type="inferred from homology"/>
<evidence type="ECO:0000256" key="2">
    <source>
        <dbReference type="ARBA" id="ARBA00004236"/>
    </source>
</evidence>
<reference evidence="16" key="1">
    <citation type="journal article" date="2017" name="Front. Plant Sci.">
        <title>Climate Clever Clovers: New Paradigm to Reduce the Environmental Footprint of Ruminants by Breeding Low Methanogenic Forages Utilizing Haplotype Variation.</title>
        <authorList>
            <person name="Kaur P."/>
            <person name="Appels R."/>
            <person name="Bayer P.E."/>
            <person name="Keeble-Gagnere G."/>
            <person name="Wang J."/>
            <person name="Hirakawa H."/>
            <person name="Shirasawa K."/>
            <person name="Vercoe P."/>
            <person name="Stefanova K."/>
            <person name="Durmic Z."/>
            <person name="Nichols P."/>
            <person name="Revell C."/>
            <person name="Isobe S.N."/>
            <person name="Edwards D."/>
            <person name="Erskine W."/>
        </authorList>
    </citation>
    <scope>NUCLEOTIDE SEQUENCE [LARGE SCALE GENOMIC DNA]</scope>
    <source>
        <strain evidence="16">cv. Daliak</strain>
    </source>
</reference>
<keyword evidence="6 13" id="KW-0812">Transmembrane</keyword>
<dbReference type="GO" id="GO:0012505">
    <property type="term" value="C:endomembrane system"/>
    <property type="evidence" value="ECO:0007669"/>
    <property type="project" value="UniProtKB-SubCell"/>
</dbReference>
<dbReference type="InterPro" id="IPR013057">
    <property type="entry name" value="AA_transpt_TM"/>
</dbReference>
<evidence type="ECO:0000256" key="1">
    <source>
        <dbReference type="ARBA" id="ARBA00004127"/>
    </source>
</evidence>
<keyword evidence="8" id="KW-0029">Amino-acid transport</keyword>
<evidence type="ECO:0000256" key="3">
    <source>
        <dbReference type="ARBA" id="ARBA00005590"/>
    </source>
</evidence>
<dbReference type="GO" id="GO:0009734">
    <property type="term" value="P:auxin-activated signaling pathway"/>
    <property type="evidence" value="ECO:0007669"/>
    <property type="project" value="UniProtKB-KW"/>
</dbReference>
<dbReference type="GO" id="GO:0006865">
    <property type="term" value="P:amino acid transport"/>
    <property type="evidence" value="ECO:0007669"/>
    <property type="project" value="UniProtKB-KW"/>
</dbReference>
<accession>A0A2Z6NZQ5</accession>
<dbReference type="AlphaFoldDB" id="A0A2Z6NZQ5"/>